<keyword evidence="2" id="KW-1185">Reference proteome</keyword>
<gene>
    <name evidence="1" type="ORF">BaRGS_00020566</name>
</gene>
<dbReference type="AlphaFoldDB" id="A0ABD0KLU9"/>
<evidence type="ECO:0000313" key="1">
    <source>
        <dbReference type="EMBL" id="KAK7488124.1"/>
    </source>
</evidence>
<feature type="non-terminal residue" evidence="1">
    <location>
        <position position="1"/>
    </location>
</feature>
<evidence type="ECO:0000313" key="2">
    <source>
        <dbReference type="Proteomes" id="UP001519460"/>
    </source>
</evidence>
<reference evidence="1 2" key="1">
    <citation type="journal article" date="2023" name="Sci. Data">
        <title>Genome assembly of the Korean intertidal mud-creeper Batillaria attramentaria.</title>
        <authorList>
            <person name="Patra A.K."/>
            <person name="Ho P.T."/>
            <person name="Jun S."/>
            <person name="Lee S.J."/>
            <person name="Kim Y."/>
            <person name="Won Y.J."/>
        </authorList>
    </citation>
    <scope>NUCLEOTIDE SEQUENCE [LARGE SCALE GENOMIC DNA]</scope>
    <source>
        <strain evidence="1">Wonlab-2016</strain>
    </source>
</reference>
<protein>
    <recommendedName>
        <fullName evidence="3">MULE transposase domain-containing protein</fullName>
    </recommendedName>
</protein>
<name>A0ABD0KLU9_9CAEN</name>
<accession>A0ABD0KLU9</accession>
<organism evidence="1 2">
    <name type="scientific">Batillaria attramentaria</name>
    <dbReference type="NCBI Taxonomy" id="370345"/>
    <lineage>
        <taxon>Eukaryota</taxon>
        <taxon>Metazoa</taxon>
        <taxon>Spiralia</taxon>
        <taxon>Lophotrochozoa</taxon>
        <taxon>Mollusca</taxon>
        <taxon>Gastropoda</taxon>
        <taxon>Caenogastropoda</taxon>
        <taxon>Sorbeoconcha</taxon>
        <taxon>Cerithioidea</taxon>
        <taxon>Batillariidae</taxon>
        <taxon>Batillaria</taxon>
    </lineage>
</organism>
<dbReference type="EMBL" id="JACVVK020000154">
    <property type="protein sequence ID" value="KAK7488124.1"/>
    <property type="molecule type" value="Genomic_DNA"/>
</dbReference>
<proteinExistence type="predicted"/>
<sequence length="119" mass="13662">KFLRKRYIKDNDYSVILLFDVNGYIAGNHQWFNVSRTSDCDYAFPVFLLYTEGKLNAFGWAMIFGQTSPRFERPTCQVLKLFFNEVPQCLCDAPARATMHIFLTSDPFTRNFCPAPGGA</sequence>
<evidence type="ECO:0008006" key="3">
    <source>
        <dbReference type="Google" id="ProtNLM"/>
    </source>
</evidence>
<dbReference type="Proteomes" id="UP001519460">
    <property type="component" value="Unassembled WGS sequence"/>
</dbReference>
<comment type="caution">
    <text evidence="1">The sequence shown here is derived from an EMBL/GenBank/DDBJ whole genome shotgun (WGS) entry which is preliminary data.</text>
</comment>